<dbReference type="CDD" id="cd07067">
    <property type="entry name" value="HP_PGM_like"/>
    <property type="match status" value="1"/>
</dbReference>
<organism evidence="1 2">
    <name type="scientific">Sulfuritortus calidifontis</name>
    <dbReference type="NCBI Taxonomy" id="1914471"/>
    <lineage>
        <taxon>Bacteria</taxon>
        <taxon>Pseudomonadati</taxon>
        <taxon>Pseudomonadota</taxon>
        <taxon>Betaproteobacteria</taxon>
        <taxon>Nitrosomonadales</taxon>
        <taxon>Thiobacillaceae</taxon>
        <taxon>Sulfuritortus</taxon>
    </lineage>
</organism>
<dbReference type="PANTHER" id="PTHR48100:SF1">
    <property type="entry name" value="HISTIDINE PHOSPHATASE FAMILY PROTEIN-RELATED"/>
    <property type="match status" value="1"/>
</dbReference>
<dbReference type="SUPFAM" id="SSF53254">
    <property type="entry name" value="Phosphoglycerate mutase-like"/>
    <property type="match status" value="1"/>
</dbReference>
<dbReference type="GO" id="GO:0005737">
    <property type="term" value="C:cytoplasm"/>
    <property type="evidence" value="ECO:0007669"/>
    <property type="project" value="TreeGrafter"/>
</dbReference>
<gene>
    <name evidence="1" type="ORF">EDC61_101161</name>
</gene>
<dbReference type="RefSeq" id="WP_126459526.1">
    <property type="nucleotide sequence ID" value="NZ_AP018721.1"/>
</dbReference>
<dbReference type="Proteomes" id="UP000295135">
    <property type="component" value="Unassembled WGS sequence"/>
</dbReference>
<dbReference type="AlphaFoldDB" id="A0A4R3K0T3"/>
<evidence type="ECO:0000313" key="1">
    <source>
        <dbReference type="EMBL" id="TCS73939.1"/>
    </source>
</evidence>
<reference evidence="1 2" key="1">
    <citation type="submission" date="2019-03" db="EMBL/GenBank/DDBJ databases">
        <title>Genomic Encyclopedia of Type Strains, Phase IV (KMG-IV): sequencing the most valuable type-strain genomes for metagenomic binning, comparative biology and taxonomic classification.</title>
        <authorList>
            <person name="Goeker M."/>
        </authorList>
    </citation>
    <scope>NUCLEOTIDE SEQUENCE [LARGE SCALE GENOMIC DNA]</scope>
    <source>
        <strain evidence="1 2">DSM 103923</strain>
    </source>
</reference>
<dbReference type="OrthoDB" id="5296884at2"/>
<dbReference type="InterPro" id="IPR050275">
    <property type="entry name" value="PGM_Phosphatase"/>
</dbReference>
<dbReference type="InterPro" id="IPR013078">
    <property type="entry name" value="His_Pase_superF_clade-1"/>
</dbReference>
<dbReference type="PANTHER" id="PTHR48100">
    <property type="entry name" value="BROAD-SPECIFICITY PHOSPHATASE YOR283W-RELATED"/>
    <property type="match status" value="1"/>
</dbReference>
<name>A0A4R3K0T3_9PROT</name>
<keyword evidence="2" id="KW-1185">Reference proteome</keyword>
<dbReference type="GO" id="GO:0016791">
    <property type="term" value="F:phosphatase activity"/>
    <property type="evidence" value="ECO:0007669"/>
    <property type="project" value="TreeGrafter"/>
</dbReference>
<dbReference type="EMBL" id="SLZY01000001">
    <property type="protein sequence ID" value="TCS73939.1"/>
    <property type="molecule type" value="Genomic_DNA"/>
</dbReference>
<dbReference type="SMART" id="SM00855">
    <property type="entry name" value="PGAM"/>
    <property type="match status" value="1"/>
</dbReference>
<sequence>MAEPVRVTVLRHGEVAGPAHVFRGRSDPPLTARGSEQMRAALADRRFDAVATSPLLRCRAFAEAFAAEQGIACRVLADMRELDFGDWEGLSGAEVAERDPAAYQRFRSRCDDCAASGGERIGDFRRRVLAAWQDWLADAAGGQRLLITHAGVMRILLQQVLKLPASGLYRIALPEAAQFQVSLLAGEAPILLSLNPCADFS</sequence>
<dbReference type="InterPro" id="IPR029033">
    <property type="entry name" value="His_PPase_superfam"/>
</dbReference>
<accession>A0A4R3K0T3</accession>
<proteinExistence type="predicted"/>
<protein>
    <submittedName>
        <fullName evidence="1">Alpha-ribazole phosphatase</fullName>
    </submittedName>
</protein>
<dbReference type="Pfam" id="PF00300">
    <property type="entry name" value="His_Phos_1"/>
    <property type="match status" value="1"/>
</dbReference>
<evidence type="ECO:0000313" key="2">
    <source>
        <dbReference type="Proteomes" id="UP000295135"/>
    </source>
</evidence>
<comment type="caution">
    <text evidence="1">The sequence shown here is derived from an EMBL/GenBank/DDBJ whole genome shotgun (WGS) entry which is preliminary data.</text>
</comment>
<dbReference type="Gene3D" id="3.40.50.1240">
    <property type="entry name" value="Phosphoglycerate mutase-like"/>
    <property type="match status" value="1"/>
</dbReference>